<gene>
    <name evidence="2" type="ORF">HCN44_009306</name>
</gene>
<keyword evidence="1" id="KW-0732">Signal</keyword>
<dbReference type="SMART" id="SM00718">
    <property type="entry name" value="DM4_12"/>
    <property type="match status" value="3"/>
</dbReference>
<feature type="chain" id="PRO_5033036278" evidence="1">
    <location>
        <begin position="20"/>
        <end position="552"/>
    </location>
</feature>
<dbReference type="Pfam" id="PF07841">
    <property type="entry name" value="DM4_12"/>
    <property type="match status" value="3"/>
</dbReference>
<name>A0A835CXY5_APHGI</name>
<sequence length="552" mass="63620">MLKIYYFYILFFFFYHIDTSFVTDDYDIQSLLRKRRYLIFPDPHGGETKVQLVVGLGLPMEIDVSTIVGYVLKFNYNLPYNASYLTESYVHYERSLDHVAYHPNEQLNFIQKDYLFSRWDIYRMIELTLDGSGSGRSCLLRVICETAALPFHRSSGIFSQLLHILLTPSSTFENYLDKSDQEYYAAEKKGKENYQNCYHLFSECNNSILDYFTETTFMKIYRRILLVLFACVFFKTFGHDHENGARTSLIVEKKLFSRTKRTLPFPNPTNLLFILGLGTPLQLDNESVIIGLFAKFLYAMPTNATYFTDPDIYFKRNEKSRWSIYKILEKTAGIYGLGGKACLLRAICEISAVPFNLNHGIIGQLIQVILTPTEDLPEVFNSTHQSVDKLYRQAEQLGIASPISMGGRILVYGQNFQVQYALPTNATFFTNYYSSLKKRRKRSSSYSHERTLFYQFLEQELQRWGANGKSCMMKSICEACSTPLRDEGLVGEILNVILTPDYGNSSSYVDENYLQAAETGRRGNDCSVIYSECPEGYGLLEKISRIQSINFD</sequence>
<dbReference type="AlphaFoldDB" id="A0A835CXY5"/>
<protein>
    <submittedName>
        <fullName evidence="2">Uncharacterized protein</fullName>
    </submittedName>
</protein>
<evidence type="ECO:0000313" key="2">
    <source>
        <dbReference type="EMBL" id="KAF7997908.1"/>
    </source>
</evidence>
<proteinExistence type="predicted"/>
<dbReference type="OrthoDB" id="8186940at2759"/>
<keyword evidence="3" id="KW-1185">Reference proteome</keyword>
<comment type="caution">
    <text evidence="2">The sequence shown here is derived from an EMBL/GenBank/DDBJ whole genome shotgun (WGS) entry which is preliminary data.</text>
</comment>
<evidence type="ECO:0000256" key="1">
    <source>
        <dbReference type="SAM" id="SignalP"/>
    </source>
</evidence>
<feature type="signal peptide" evidence="1">
    <location>
        <begin position="1"/>
        <end position="19"/>
    </location>
</feature>
<dbReference type="Proteomes" id="UP000639338">
    <property type="component" value="Unassembled WGS sequence"/>
</dbReference>
<evidence type="ECO:0000313" key="3">
    <source>
        <dbReference type="Proteomes" id="UP000639338"/>
    </source>
</evidence>
<dbReference type="PANTHER" id="PTHR21398">
    <property type="entry name" value="AGAP007094-PA"/>
    <property type="match status" value="1"/>
</dbReference>
<organism evidence="2 3">
    <name type="scientific">Aphidius gifuensis</name>
    <name type="common">Parasitoid wasp</name>
    <dbReference type="NCBI Taxonomy" id="684658"/>
    <lineage>
        <taxon>Eukaryota</taxon>
        <taxon>Metazoa</taxon>
        <taxon>Ecdysozoa</taxon>
        <taxon>Arthropoda</taxon>
        <taxon>Hexapoda</taxon>
        <taxon>Insecta</taxon>
        <taxon>Pterygota</taxon>
        <taxon>Neoptera</taxon>
        <taxon>Endopterygota</taxon>
        <taxon>Hymenoptera</taxon>
        <taxon>Apocrita</taxon>
        <taxon>Ichneumonoidea</taxon>
        <taxon>Braconidae</taxon>
        <taxon>Aphidiinae</taxon>
        <taxon>Aphidius</taxon>
    </lineage>
</organism>
<dbReference type="InterPro" id="IPR006631">
    <property type="entry name" value="DM4_12"/>
</dbReference>
<reference evidence="2 3" key="1">
    <citation type="submission" date="2020-08" db="EMBL/GenBank/DDBJ databases">
        <title>Aphidius gifuensis genome sequencing and assembly.</title>
        <authorList>
            <person name="Du Z."/>
        </authorList>
    </citation>
    <scope>NUCLEOTIDE SEQUENCE [LARGE SCALE GENOMIC DNA]</scope>
    <source>
        <strain evidence="2">YNYX2018</strain>
        <tissue evidence="2">Adults</tissue>
    </source>
</reference>
<dbReference type="PANTHER" id="PTHR21398:SF21">
    <property type="entry name" value="AGAP004005-PA"/>
    <property type="match status" value="1"/>
</dbReference>
<accession>A0A835CXY5</accession>
<dbReference type="EMBL" id="JACMRX010000001">
    <property type="protein sequence ID" value="KAF7997908.1"/>
    <property type="molecule type" value="Genomic_DNA"/>
</dbReference>